<proteinExistence type="predicted"/>
<feature type="compositionally biased region" description="Polar residues" evidence="1">
    <location>
        <begin position="506"/>
        <end position="519"/>
    </location>
</feature>
<dbReference type="AlphaFoldDB" id="A0A7R7VII2"/>
<feature type="compositionally biased region" description="Basic and acidic residues" evidence="1">
    <location>
        <begin position="177"/>
        <end position="198"/>
    </location>
</feature>
<organism evidence="2 3">
    <name type="scientific">Aspergillus chevalieri</name>
    <name type="common">Eurotium chevalieri</name>
    <dbReference type="NCBI Taxonomy" id="182096"/>
    <lineage>
        <taxon>Eukaryota</taxon>
        <taxon>Fungi</taxon>
        <taxon>Dikarya</taxon>
        <taxon>Ascomycota</taxon>
        <taxon>Pezizomycotina</taxon>
        <taxon>Eurotiomycetes</taxon>
        <taxon>Eurotiomycetidae</taxon>
        <taxon>Eurotiales</taxon>
        <taxon>Aspergillaceae</taxon>
        <taxon>Aspergillus</taxon>
        <taxon>Aspergillus subgen. Aspergillus</taxon>
    </lineage>
</organism>
<feature type="compositionally biased region" description="Basic and acidic residues" evidence="1">
    <location>
        <begin position="615"/>
        <end position="631"/>
    </location>
</feature>
<name>A0A7R7VII2_ASPCH</name>
<dbReference type="Proteomes" id="UP000637239">
    <property type="component" value="Chromosome 2"/>
</dbReference>
<feature type="compositionally biased region" description="Polar residues" evidence="1">
    <location>
        <begin position="459"/>
        <end position="479"/>
    </location>
</feature>
<feature type="region of interest" description="Disordered" evidence="1">
    <location>
        <begin position="712"/>
        <end position="741"/>
    </location>
</feature>
<reference evidence="2" key="2">
    <citation type="submission" date="2021-02" db="EMBL/GenBank/DDBJ databases">
        <title>Aspergillus chevalieri M1 genome sequence.</title>
        <authorList>
            <person name="Kadooka C."/>
            <person name="Mori K."/>
            <person name="Futagami T."/>
        </authorList>
    </citation>
    <scope>NUCLEOTIDE SEQUENCE</scope>
    <source>
        <strain evidence="2">M1</strain>
    </source>
</reference>
<feature type="compositionally biased region" description="Basic and acidic residues" evidence="1">
    <location>
        <begin position="95"/>
        <end position="112"/>
    </location>
</feature>
<feature type="compositionally biased region" description="Basic residues" evidence="1">
    <location>
        <begin position="164"/>
        <end position="173"/>
    </location>
</feature>
<dbReference type="KEGG" id="ache:ACHE_20717S"/>
<keyword evidence="3" id="KW-1185">Reference proteome</keyword>
<accession>A0A7R7VII2</accession>
<evidence type="ECO:0000313" key="2">
    <source>
        <dbReference type="EMBL" id="BCR85259.1"/>
    </source>
</evidence>
<evidence type="ECO:0000256" key="1">
    <source>
        <dbReference type="SAM" id="MobiDB-lite"/>
    </source>
</evidence>
<dbReference type="EMBL" id="AP024417">
    <property type="protein sequence ID" value="BCR85259.1"/>
    <property type="molecule type" value="Genomic_DNA"/>
</dbReference>
<feature type="region of interest" description="Disordered" evidence="1">
    <location>
        <begin position="400"/>
        <end position="519"/>
    </location>
</feature>
<dbReference type="RefSeq" id="XP_043133781.1">
    <property type="nucleotide sequence ID" value="XM_043285050.1"/>
</dbReference>
<feature type="compositionally biased region" description="Low complexity" evidence="1">
    <location>
        <begin position="592"/>
        <end position="606"/>
    </location>
</feature>
<evidence type="ECO:0000313" key="3">
    <source>
        <dbReference type="Proteomes" id="UP000637239"/>
    </source>
</evidence>
<feature type="region of interest" description="Disordered" evidence="1">
    <location>
        <begin position="576"/>
        <end position="648"/>
    </location>
</feature>
<feature type="compositionally biased region" description="Low complexity" evidence="1">
    <location>
        <begin position="129"/>
        <end position="140"/>
    </location>
</feature>
<feature type="region of interest" description="Disordered" evidence="1">
    <location>
        <begin position="322"/>
        <end position="367"/>
    </location>
</feature>
<protein>
    <submittedName>
        <fullName evidence="2">Uncharacterized protein</fullName>
    </submittedName>
</protein>
<dbReference type="GeneID" id="66979618"/>
<feature type="compositionally biased region" description="Low complexity" evidence="1">
    <location>
        <begin position="402"/>
        <end position="420"/>
    </location>
</feature>
<reference evidence="2" key="1">
    <citation type="submission" date="2021-01" db="EMBL/GenBank/DDBJ databases">
        <authorList>
            <consortium name="Aspergillus chevalieri M1 genome sequencing consortium"/>
            <person name="Kazuki M."/>
            <person name="Futagami T."/>
        </authorList>
    </citation>
    <scope>NUCLEOTIDE SEQUENCE</scope>
    <source>
        <strain evidence="2">M1</strain>
    </source>
</reference>
<sequence>MLLLYSTNLSGHSCYCYLDHDIDMPGVRDSDSSLVASDIKQSRSKSSKAPRRREIVIQIFAPAARDSFSGHHDYAKSPTLALTHRDPSEDDVISDGERNNGRRSGLEYRVPEIRVSTVEEAPVRESRSTSRSRQTTPSVRAETTCGTVYSDGGSDTARRSPSSLRRRERRRIYAQKPPERGEHPLKTEVKYESDRSEKSGYSPQRSPYELTINPPKRQRSRKYYCHESKDTEPLEPPAMIDTEAHDLGIPSKHESNVRDQVDDAHGPAHSLSLEQFRKEIGWPVDYPEDPDHQRLSGVSTASTVEAVIVDPVRSTKPILRHTEKRPSLRSASSPVTKLERASMTSGSDTQHRLVHKAARITDEDRRNIAPEMSIPAAPASEAPHPNVDVVPVVVIPERHSSLRASPSTSTSRNPSKASSQRSRRRATTAPGNRASSLGPPRKAGSVAQGCRPVIPPRRSSLSAPTSANNSRATSLTSESLRSHTLAMEDAERRKHQVEQPLLEPPRQTSRPNSHMSDTKTQSILIGIEDTSDLLSPSMPFSLGSMPSSPGWELNEAKAVSLYPHNNESLLVIDQQKRREKEASQAQRRQKTAKPQAKPQQYISPPIQVSPPTPPKELEQDSRTSKKQEPTVRRFGSLRRAWTVRSRPRATDTLKRSFSMSATNCKAGKDRFWRLHNSTEPSTKPPSPFQTGNKNEHVVKNSLGMPQPCVVINGPDVHPRHQARPSRSETRKRSRLYDPSLNRSTIALGNTLNSPGFLNRTTRASPLRRRSFHLVSMMGYRIRFAAMQKRLRRKMQLREEQKHEARREKLKQSIGDVVQVQSSAGNAVLPRGL</sequence>
<feature type="region of interest" description="Disordered" evidence="1">
    <location>
        <begin position="78"/>
        <end position="223"/>
    </location>
</feature>
<gene>
    <name evidence="2" type="ORF">ACHE_20717S</name>
</gene>